<evidence type="ECO:0000256" key="1">
    <source>
        <dbReference type="SAM" id="Phobius"/>
    </source>
</evidence>
<dbReference type="OrthoDB" id="6599193at2759"/>
<reference evidence="2" key="2">
    <citation type="submission" date="2022-10" db="EMBL/GenBank/DDBJ databases">
        <authorList>
            <consortium name="ENA_rothamsted_submissions"/>
            <consortium name="culmorum"/>
            <person name="King R."/>
        </authorList>
    </citation>
    <scope>NUCLEOTIDE SEQUENCE</scope>
</reference>
<feature type="transmembrane region" description="Helical" evidence="1">
    <location>
        <begin position="90"/>
        <end position="109"/>
    </location>
</feature>
<reference evidence="2" key="1">
    <citation type="submission" date="2022-01" db="EMBL/GenBank/DDBJ databases">
        <authorList>
            <person name="King R."/>
        </authorList>
    </citation>
    <scope>NUCLEOTIDE SEQUENCE</scope>
</reference>
<dbReference type="Proteomes" id="UP001153620">
    <property type="component" value="Chromosome 1"/>
</dbReference>
<keyword evidence="1" id="KW-0472">Membrane</keyword>
<name>A0A9N9WKP1_9DIPT</name>
<sequence>MLPLVSTIPLSTSAFTALSIGGARCGSKTCEIYEFCSNFHNDCESCEPICDEQNNNFDRQSCINECQNYLHDRSYVKLSVYDAEIKNLKIYLTVTFVLVVILLILFMAFNGKKLFKICKNSIPSVKKPVKNVKPIEPMTIANPQTASPRMRIKAQNQQNNNHNLNRSSSIFTVTGTEYEAKTVSTPISTRYPAEDTLTSSPTADYSYDNRGLQLTPVTEKPKIETTF</sequence>
<accession>A0A9N9WKP1</accession>
<gene>
    <name evidence="2" type="ORF">CHIRRI_LOCUS85</name>
</gene>
<protein>
    <submittedName>
        <fullName evidence="2">Uncharacterized protein</fullName>
    </submittedName>
</protein>
<proteinExistence type="predicted"/>
<evidence type="ECO:0000313" key="3">
    <source>
        <dbReference type="Proteomes" id="UP001153620"/>
    </source>
</evidence>
<evidence type="ECO:0000313" key="2">
    <source>
        <dbReference type="EMBL" id="CAG9797084.1"/>
    </source>
</evidence>
<keyword evidence="1" id="KW-1133">Transmembrane helix</keyword>
<organism evidence="2 3">
    <name type="scientific">Chironomus riparius</name>
    <dbReference type="NCBI Taxonomy" id="315576"/>
    <lineage>
        <taxon>Eukaryota</taxon>
        <taxon>Metazoa</taxon>
        <taxon>Ecdysozoa</taxon>
        <taxon>Arthropoda</taxon>
        <taxon>Hexapoda</taxon>
        <taxon>Insecta</taxon>
        <taxon>Pterygota</taxon>
        <taxon>Neoptera</taxon>
        <taxon>Endopterygota</taxon>
        <taxon>Diptera</taxon>
        <taxon>Nematocera</taxon>
        <taxon>Chironomoidea</taxon>
        <taxon>Chironomidae</taxon>
        <taxon>Chironominae</taxon>
        <taxon>Chironomus</taxon>
    </lineage>
</organism>
<dbReference type="EMBL" id="OU895877">
    <property type="protein sequence ID" value="CAG9797084.1"/>
    <property type="molecule type" value="Genomic_DNA"/>
</dbReference>
<keyword evidence="1" id="KW-0812">Transmembrane</keyword>
<dbReference type="AlphaFoldDB" id="A0A9N9WKP1"/>
<keyword evidence="3" id="KW-1185">Reference proteome</keyword>